<dbReference type="Pfam" id="PF11187">
    <property type="entry name" value="Mbeg1-like"/>
    <property type="match status" value="1"/>
</dbReference>
<proteinExistence type="predicted"/>
<reference evidence="1 2" key="1">
    <citation type="journal article" date="2009" name="Stand. Genomic Sci.">
        <title>Complete genome sequence of Slackia heliotrinireducens type strain (RHS 1).</title>
        <authorList>
            <person name="Pukall R."/>
            <person name="Lapidus A."/>
            <person name="Nolan M."/>
            <person name="Copeland A."/>
            <person name="Glavina Del Rio T."/>
            <person name="Lucas S."/>
            <person name="Chen F."/>
            <person name="Tice H."/>
            <person name="Cheng J.F."/>
            <person name="Chertkov O."/>
            <person name="Bruce D."/>
            <person name="Goodwin L."/>
            <person name="Kuske C."/>
            <person name="Brettin T."/>
            <person name="Detter J.C."/>
            <person name="Han C."/>
            <person name="Pitluck S."/>
            <person name="Pati A."/>
            <person name="Mavrommatis K."/>
            <person name="Ivanova N."/>
            <person name="Ovchinnikova G."/>
            <person name="Chen A."/>
            <person name="Palaniappan K."/>
            <person name="Schneider S."/>
            <person name="Rohde M."/>
            <person name="Chain P."/>
            <person name="D'haeseleer P."/>
            <person name="Goker M."/>
            <person name="Bristow J."/>
            <person name="Eisen J.A."/>
            <person name="Markowitz V."/>
            <person name="Kyrpides N.C."/>
            <person name="Klenk H.P."/>
            <person name="Hugenholtz P."/>
        </authorList>
    </citation>
    <scope>NUCLEOTIDE SEQUENCE [LARGE SCALE GENOMIC DNA]</scope>
    <source>
        <strain evidence="2">ATCC 29202 / DSM 20476 / NCTC 11029 / RHS 1</strain>
    </source>
</reference>
<name>C7N1U6_SLAHD</name>
<sequence length="394" mass="43571">MQTILDYLDWRGDLSFTTSPFNEVDNLILSELVYLELDGIVGGLESDDFPTLAQTQKELERRGVKPSSPINNPHILASKAAETDRYRDVRLAWYQSNVDAARQVQYGAVTFFLPDGTVYVAFRGTDSTIVGWREDFNLWYSDSTPGQDHALAYLDAVAGKTQGDLTVGGHSKGGNLAIYAAAFGPYRVRERVRVVYSNDGPGFNKKIIATPQYHAVLPKVRHIIPESSLIGILMANTPIKTIVKSTASGVQQHDPYTWAVLGTSFELADELSSISLFANDTFNRWFTTMDEDSRRTVVNAVFDSWEASGATTVSEFRSMNPSAYAAILKNVADLDADTKREVMDSVGKLFEAGARTFAEGAKNRTKAALEQHVASRIQTSRVQMPALEHQRPQS</sequence>
<dbReference type="HOGENOM" id="CLU_043142_2_0_11"/>
<dbReference type="SUPFAM" id="SSF53474">
    <property type="entry name" value="alpha/beta-Hydrolases"/>
    <property type="match status" value="1"/>
</dbReference>
<evidence type="ECO:0000313" key="1">
    <source>
        <dbReference type="EMBL" id="ACV23387.1"/>
    </source>
</evidence>
<keyword evidence="2" id="KW-1185">Reference proteome</keyword>
<dbReference type="InterPro" id="IPR024499">
    <property type="entry name" value="Mbeg1-like"/>
</dbReference>
<organism evidence="1 2">
    <name type="scientific">Slackia heliotrinireducens (strain ATCC 29202 / DSM 20476 / NCTC 11029 / RHS 1)</name>
    <name type="common">Peptococcus heliotrinreducens</name>
    <dbReference type="NCBI Taxonomy" id="471855"/>
    <lineage>
        <taxon>Bacteria</taxon>
        <taxon>Bacillati</taxon>
        <taxon>Actinomycetota</taxon>
        <taxon>Coriobacteriia</taxon>
        <taxon>Eggerthellales</taxon>
        <taxon>Eggerthellaceae</taxon>
        <taxon>Slackia</taxon>
    </lineage>
</organism>
<dbReference type="STRING" id="471855.Shel_23780"/>
<dbReference type="RefSeq" id="WP_012799487.1">
    <property type="nucleotide sequence ID" value="NC_013165.1"/>
</dbReference>
<gene>
    <name evidence="1" type="ordered locus">Shel_23780</name>
</gene>
<accession>C7N1U6</accession>
<dbReference type="InterPro" id="IPR029058">
    <property type="entry name" value="AB_hydrolase_fold"/>
</dbReference>
<dbReference type="KEGG" id="shi:Shel_23780"/>
<evidence type="ECO:0008006" key="3">
    <source>
        <dbReference type="Google" id="ProtNLM"/>
    </source>
</evidence>
<dbReference type="Proteomes" id="UP000002026">
    <property type="component" value="Chromosome"/>
</dbReference>
<dbReference type="AlphaFoldDB" id="C7N1U6"/>
<dbReference type="EMBL" id="CP001684">
    <property type="protein sequence ID" value="ACV23387.1"/>
    <property type="molecule type" value="Genomic_DNA"/>
</dbReference>
<evidence type="ECO:0000313" key="2">
    <source>
        <dbReference type="Proteomes" id="UP000002026"/>
    </source>
</evidence>
<protein>
    <recommendedName>
        <fullName evidence="3">DUF2974 domain-containing protein</fullName>
    </recommendedName>
</protein>
<dbReference type="eggNOG" id="COG1073">
    <property type="taxonomic scope" value="Bacteria"/>
</dbReference>